<evidence type="ECO:0000313" key="16">
    <source>
        <dbReference type="Proteomes" id="UP000789390"/>
    </source>
</evidence>
<evidence type="ECO:0000313" key="15">
    <source>
        <dbReference type="EMBL" id="CAH0106537.1"/>
    </source>
</evidence>
<dbReference type="GO" id="GO:0006508">
    <property type="term" value="P:proteolysis"/>
    <property type="evidence" value="ECO:0007669"/>
    <property type="project" value="UniProtKB-KW"/>
</dbReference>
<keyword evidence="11" id="KW-0862">Zinc</keyword>
<evidence type="ECO:0000256" key="13">
    <source>
        <dbReference type="ARBA" id="ARBA00031288"/>
    </source>
</evidence>
<sequence>MFPLLPWPSTFETDKYLKPDFTSLNVLTFSGSFIPSGINIPSYGEIRQDEGFKNVSLANVIPHKDPNIFFISEADKQLLISHNTESFELQVGLHELLGHGSGKLFRKNPDGSYTISTWRLESVKASLGPGEELSWYEEGETKFFYNFILIRRVPSRMRWSLLALSQARFVILQVLLEAGQGLVNVAKVIGSDGKDDLLLSLDRSKISTVYKSTGNLEAARAMYAKYSEISSSGP</sequence>
<keyword evidence="12" id="KW-0482">Metalloprotease</keyword>
<keyword evidence="16" id="KW-1185">Reference proteome</keyword>
<keyword evidence="6" id="KW-0031">Aminopeptidase</keyword>
<dbReference type="Gene3D" id="3.30.540.30">
    <property type="match status" value="1"/>
</dbReference>
<evidence type="ECO:0000256" key="5">
    <source>
        <dbReference type="ARBA" id="ARBA00012063"/>
    </source>
</evidence>
<dbReference type="InterPro" id="IPR039461">
    <property type="entry name" value="Peptidase_M49"/>
</dbReference>
<dbReference type="GO" id="GO:0046872">
    <property type="term" value="F:metal ion binding"/>
    <property type="evidence" value="ECO:0007669"/>
    <property type="project" value="UniProtKB-KW"/>
</dbReference>
<dbReference type="GO" id="GO:0008239">
    <property type="term" value="F:dipeptidyl-peptidase activity"/>
    <property type="evidence" value="ECO:0007669"/>
    <property type="project" value="UniProtKB-EC"/>
</dbReference>
<dbReference type="GO" id="GO:0008237">
    <property type="term" value="F:metallopeptidase activity"/>
    <property type="evidence" value="ECO:0007669"/>
    <property type="project" value="UniProtKB-KW"/>
</dbReference>
<reference evidence="15" key="1">
    <citation type="submission" date="2021-11" db="EMBL/GenBank/DDBJ databases">
        <authorList>
            <person name="Schell T."/>
        </authorList>
    </citation>
    <scope>NUCLEOTIDE SEQUENCE</scope>
    <source>
        <strain evidence="15">M5</strain>
    </source>
</reference>
<evidence type="ECO:0000256" key="6">
    <source>
        <dbReference type="ARBA" id="ARBA00022438"/>
    </source>
</evidence>
<comment type="cofactor">
    <cofactor evidence="2">
        <name>Zn(2+)</name>
        <dbReference type="ChEBI" id="CHEBI:29105"/>
    </cofactor>
</comment>
<keyword evidence="8" id="KW-0645">Protease</keyword>
<evidence type="ECO:0000256" key="1">
    <source>
        <dbReference type="ARBA" id="ARBA00001336"/>
    </source>
</evidence>
<dbReference type="FunFam" id="3.30.540.30:FF:000001">
    <property type="entry name" value="Dipeptidyl peptidase 3"/>
    <property type="match status" value="1"/>
</dbReference>
<evidence type="ECO:0000256" key="8">
    <source>
        <dbReference type="ARBA" id="ARBA00022670"/>
    </source>
</evidence>
<proteinExistence type="inferred from homology"/>
<dbReference type="PANTHER" id="PTHR23422:SF11">
    <property type="entry name" value="DIPEPTIDYL PEPTIDASE 3"/>
    <property type="match status" value="1"/>
</dbReference>
<dbReference type="Proteomes" id="UP000789390">
    <property type="component" value="Unassembled WGS sequence"/>
</dbReference>
<keyword evidence="7" id="KW-0963">Cytoplasm</keyword>
<evidence type="ECO:0000256" key="10">
    <source>
        <dbReference type="ARBA" id="ARBA00022801"/>
    </source>
</evidence>
<evidence type="ECO:0000256" key="2">
    <source>
        <dbReference type="ARBA" id="ARBA00001947"/>
    </source>
</evidence>
<dbReference type="Pfam" id="PF03571">
    <property type="entry name" value="Peptidase_M49"/>
    <property type="match status" value="2"/>
</dbReference>
<gene>
    <name evidence="15" type="ORF">DGAL_LOCUS9692</name>
</gene>
<organism evidence="15 16">
    <name type="scientific">Daphnia galeata</name>
    <dbReference type="NCBI Taxonomy" id="27404"/>
    <lineage>
        <taxon>Eukaryota</taxon>
        <taxon>Metazoa</taxon>
        <taxon>Ecdysozoa</taxon>
        <taxon>Arthropoda</taxon>
        <taxon>Crustacea</taxon>
        <taxon>Branchiopoda</taxon>
        <taxon>Diplostraca</taxon>
        <taxon>Cladocera</taxon>
        <taxon>Anomopoda</taxon>
        <taxon>Daphniidae</taxon>
        <taxon>Daphnia</taxon>
    </lineage>
</organism>
<dbReference type="PANTHER" id="PTHR23422">
    <property type="entry name" value="DIPEPTIDYL PEPTIDASE III-RELATED"/>
    <property type="match status" value="1"/>
</dbReference>
<dbReference type="GO" id="GO:0005737">
    <property type="term" value="C:cytoplasm"/>
    <property type="evidence" value="ECO:0007669"/>
    <property type="project" value="UniProtKB-SubCell"/>
</dbReference>
<accession>A0A8J2RX05</accession>
<dbReference type="GO" id="GO:0004177">
    <property type="term" value="F:aminopeptidase activity"/>
    <property type="evidence" value="ECO:0007669"/>
    <property type="project" value="UniProtKB-KW"/>
</dbReference>
<comment type="similarity">
    <text evidence="4">Belongs to the peptidase M49 family.</text>
</comment>
<evidence type="ECO:0000256" key="14">
    <source>
        <dbReference type="ARBA" id="ARBA00032119"/>
    </source>
</evidence>
<keyword evidence="9" id="KW-0479">Metal-binding</keyword>
<dbReference type="EMBL" id="CAKKLH010000223">
    <property type="protein sequence ID" value="CAH0106537.1"/>
    <property type="molecule type" value="Genomic_DNA"/>
</dbReference>
<keyword evidence="10" id="KW-0378">Hydrolase</keyword>
<protein>
    <recommendedName>
        <fullName evidence="5">dipeptidyl-peptidase III</fullName>
        <ecNumber evidence="5">3.4.14.4</ecNumber>
    </recommendedName>
    <alternativeName>
        <fullName evidence="13">Dipeptidyl aminopeptidase III</fullName>
    </alternativeName>
    <alternativeName>
        <fullName evidence="14">Dipeptidyl peptidase III</fullName>
    </alternativeName>
</protein>
<evidence type="ECO:0000256" key="3">
    <source>
        <dbReference type="ARBA" id="ARBA00004496"/>
    </source>
</evidence>
<comment type="caution">
    <text evidence="15">The sequence shown here is derived from an EMBL/GenBank/DDBJ whole genome shotgun (WGS) entry which is preliminary data.</text>
</comment>
<comment type="catalytic activity">
    <reaction evidence="1">
        <text>Release of an N-terminal dipeptide from a peptide comprising four or more residues, with broad specificity. Also acts on dipeptidyl 2-naphthylamides.</text>
        <dbReference type="EC" id="3.4.14.4"/>
    </reaction>
</comment>
<dbReference type="OrthoDB" id="4694525at2759"/>
<name>A0A8J2RX05_9CRUS</name>
<comment type="subcellular location">
    <subcellularLocation>
        <location evidence="3">Cytoplasm</location>
    </subcellularLocation>
</comment>
<dbReference type="EC" id="3.4.14.4" evidence="5"/>
<evidence type="ECO:0000256" key="4">
    <source>
        <dbReference type="ARBA" id="ARBA00010200"/>
    </source>
</evidence>
<evidence type="ECO:0000256" key="9">
    <source>
        <dbReference type="ARBA" id="ARBA00022723"/>
    </source>
</evidence>
<evidence type="ECO:0000256" key="11">
    <source>
        <dbReference type="ARBA" id="ARBA00022833"/>
    </source>
</evidence>
<dbReference type="AlphaFoldDB" id="A0A8J2RX05"/>
<evidence type="ECO:0000256" key="12">
    <source>
        <dbReference type="ARBA" id="ARBA00023049"/>
    </source>
</evidence>
<evidence type="ECO:0000256" key="7">
    <source>
        <dbReference type="ARBA" id="ARBA00022490"/>
    </source>
</evidence>